<dbReference type="AlphaFoldDB" id="A0A0L0FPX7"/>
<evidence type="ECO:0000313" key="3">
    <source>
        <dbReference type="EMBL" id="KNC78769.1"/>
    </source>
</evidence>
<feature type="compositionally biased region" description="Basic and acidic residues" evidence="2">
    <location>
        <begin position="90"/>
        <end position="99"/>
    </location>
</feature>
<feature type="compositionally biased region" description="Basic and acidic residues" evidence="2">
    <location>
        <begin position="221"/>
        <end position="230"/>
    </location>
</feature>
<feature type="compositionally biased region" description="Basic residues" evidence="2">
    <location>
        <begin position="129"/>
        <end position="153"/>
    </location>
</feature>
<feature type="compositionally biased region" description="Basic residues" evidence="2">
    <location>
        <begin position="39"/>
        <end position="83"/>
    </location>
</feature>
<dbReference type="PANTHER" id="PTHR13082:SF0">
    <property type="entry name" value="HISTONE DEACETYLASE COMPLEX SUBUNIT SAP18"/>
    <property type="match status" value="1"/>
</dbReference>
<dbReference type="GO" id="GO:0003714">
    <property type="term" value="F:transcription corepressor activity"/>
    <property type="evidence" value="ECO:0007669"/>
    <property type="project" value="TreeGrafter"/>
</dbReference>
<dbReference type="STRING" id="667725.A0A0L0FPX7"/>
<feature type="compositionally biased region" description="Basic residues" evidence="2">
    <location>
        <begin position="101"/>
        <end position="115"/>
    </location>
</feature>
<dbReference type="GeneID" id="25909314"/>
<organism evidence="3 4">
    <name type="scientific">Sphaeroforma arctica JP610</name>
    <dbReference type="NCBI Taxonomy" id="667725"/>
    <lineage>
        <taxon>Eukaryota</taxon>
        <taxon>Ichthyosporea</taxon>
        <taxon>Ichthyophonida</taxon>
        <taxon>Sphaeroforma</taxon>
    </lineage>
</organism>
<reference evidence="3 4" key="1">
    <citation type="submission" date="2011-02" db="EMBL/GenBank/DDBJ databases">
        <title>The Genome Sequence of Sphaeroforma arctica JP610.</title>
        <authorList>
            <consortium name="The Broad Institute Genome Sequencing Platform"/>
            <person name="Russ C."/>
            <person name="Cuomo C."/>
            <person name="Young S.K."/>
            <person name="Zeng Q."/>
            <person name="Gargeya S."/>
            <person name="Alvarado L."/>
            <person name="Berlin A."/>
            <person name="Chapman S.B."/>
            <person name="Chen Z."/>
            <person name="Freedman E."/>
            <person name="Gellesch M."/>
            <person name="Goldberg J."/>
            <person name="Griggs A."/>
            <person name="Gujja S."/>
            <person name="Heilman E."/>
            <person name="Heiman D."/>
            <person name="Howarth C."/>
            <person name="Mehta T."/>
            <person name="Neiman D."/>
            <person name="Pearson M."/>
            <person name="Roberts A."/>
            <person name="Saif S."/>
            <person name="Shea T."/>
            <person name="Shenoy N."/>
            <person name="Sisk P."/>
            <person name="Stolte C."/>
            <person name="Sykes S."/>
            <person name="White J."/>
            <person name="Yandava C."/>
            <person name="Burger G."/>
            <person name="Gray M.W."/>
            <person name="Holland P.W.H."/>
            <person name="King N."/>
            <person name="Lang F.B.F."/>
            <person name="Roger A.J."/>
            <person name="Ruiz-Trillo I."/>
            <person name="Haas B."/>
            <person name="Nusbaum C."/>
            <person name="Birren B."/>
        </authorList>
    </citation>
    <scope>NUCLEOTIDE SEQUENCE [LARGE SCALE GENOMIC DNA]</scope>
    <source>
        <strain evidence="3 4">JP610</strain>
    </source>
</reference>
<dbReference type="Gene3D" id="3.10.20.550">
    <property type="entry name" value="ASAP complex, SAP18 subunit"/>
    <property type="match status" value="1"/>
</dbReference>
<dbReference type="Proteomes" id="UP000054560">
    <property type="component" value="Unassembled WGS sequence"/>
</dbReference>
<proteinExistence type="inferred from homology"/>
<keyword evidence="4" id="KW-1185">Reference proteome</keyword>
<evidence type="ECO:0008006" key="5">
    <source>
        <dbReference type="Google" id="ProtNLM"/>
    </source>
</evidence>
<gene>
    <name evidence="3" type="ORF">SARC_08810</name>
</gene>
<feature type="region of interest" description="Disordered" evidence="2">
    <location>
        <begin position="1"/>
        <end position="238"/>
    </location>
</feature>
<name>A0A0L0FPX7_9EUKA</name>
<dbReference type="GO" id="GO:0005634">
    <property type="term" value="C:nucleus"/>
    <property type="evidence" value="ECO:0007669"/>
    <property type="project" value="TreeGrafter"/>
</dbReference>
<dbReference type="Pfam" id="PF06487">
    <property type="entry name" value="SAP18"/>
    <property type="match status" value="1"/>
</dbReference>
<comment type="similarity">
    <text evidence="1">Belongs to the SAP18 family.</text>
</comment>
<evidence type="ECO:0000256" key="2">
    <source>
        <dbReference type="SAM" id="MobiDB-lite"/>
    </source>
</evidence>
<sequence length="391" mass="43519">MGTKSRSRSPAGDVAMIHPSRRMLVKPVQPIQPATRRSPTPKRRSPSPKRRSPSPKKSPRRRSISPRRRPSASKSKARSRSRSRSVSPDTKPRGRESRSPSRNKKKNHSKSRSWSRSRDSVANGSSTYRSRKHHARSHSRSRSRSRTPVRSKVRNGSPTATKRDSRRSRSPVRADRGRTDTQTGASKGRFTANERRTGADANNRGFRGAERGGRFNSGRANARDNRDRRGGAAVGNKEAYRPPAADTTVVTKLKDLPEIDREKTCPLLLRLFCCVGEHHNLKEYAAGKVPADELMVHTWLNATFKELTMLIKGAIDEAKPKGTRMVFSAVYPTPSGQMVMKEIGELTTGRKGERDMAALGQTRFKIGDYLDVAIHPPAVRGRGGGSLYGRY</sequence>
<dbReference type="eggNOG" id="KOG3391">
    <property type="taxonomic scope" value="Eukaryota"/>
</dbReference>
<accession>A0A0L0FPX7</accession>
<dbReference type="OrthoDB" id="440566at2759"/>
<dbReference type="RefSeq" id="XP_014152671.1">
    <property type="nucleotide sequence ID" value="XM_014297196.1"/>
</dbReference>
<dbReference type="InterPro" id="IPR042534">
    <property type="entry name" value="SAP18_sf"/>
</dbReference>
<protein>
    <recommendedName>
        <fullName evidence="5">Histone deacetylase complex subunit SAP18</fullName>
    </recommendedName>
</protein>
<evidence type="ECO:0000256" key="1">
    <source>
        <dbReference type="ARBA" id="ARBA00009143"/>
    </source>
</evidence>
<evidence type="ECO:0000313" key="4">
    <source>
        <dbReference type="Proteomes" id="UP000054560"/>
    </source>
</evidence>
<dbReference type="PANTHER" id="PTHR13082">
    <property type="entry name" value="SAP18"/>
    <property type="match status" value="1"/>
</dbReference>
<dbReference type="InterPro" id="IPR010516">
    <property type="entry name" value="SAP18"/>
</dbReference>
<dbReference type="EMBL" id="KQ242427">
    <property type="protein sequence ID" value="KNC78769.1"/>
    <property type="molecule type" value="Genomic_DNA"/>
</dbReference>